<proteinExistence type="predicted"/>
<evidence type="ECO:0000256" key="1">
    <source>
        <dbReference type="SAM" id="MobiDB-lite"/>
    </source>
</evidence>
<name>A0AAN9QM38_PHACN</name>
<feature type="compositionally biased region" description="Polar residues" evidence="1">
    <location>
        <begin position="63"/>
        <end position="81"/>
    </location>
</feature>
<keyword evidence="3" id="KW-1185">Reference proteome</keyword>
<sequence>MFVSSIQSSSTCHLHMIFGIIGINANAEQQRLSQSRKLAAMVEPSTSLQAAQSPSQAAQPTTFTSGTTNHFSQRKNQTAAQIRTCDHRGRM</sequence>
<gene>
    <name evidence="2" type="ORF">VNO80_25666</name>
</gene>
<evidence type="ECO:0000313" key="2">
    <source>
        <dbReference type="EMBL" id="KAK7342710.1"/>
    </source>
</evidence>
<feature type="region of interest" description="Disordered" evidence="1">
    <location>
        <begin position="47"/>
        <end position="91"/>
    </location>
</feature>
<organism evidence="2 3">
    <name type="scientific">Phaseolus coccineus</name>
    <name type="common">Scarlet runner bean</name>
    <name type="synonym">Phaseolus multiflorus</name>
    <dbReference type="NCBI Taxonomy" id="3886"/>
    <lineage>
        <taxon>Eukaryota</taxon>
        <taxon>Viridiplantae</taxon>
        <taxon>Streptophyta</taxon>
        <taxon>Embryophyta</taxon>
        <taxon>Tracheophyta</taxon>
        <taxon>Spermatophyta</taxon>
        <taxon>Magnoliopsida</taxon>
        <taxon>eudicotyledons</taxon>
        <taxon>Gunneridae</taxon>
        <taxon>Pentapetalae</taxon>
        <taxon>rosids</taxon>
        <taxon>fabids</taxon>
        <taxon>Fabales</taxon>
        <taxon>Fabaceae</taxon>
        <taxon>Papilionoideae</taxon>
        <taxon>50 kb inversion clade</taxon>
        <taxon>NPAAA clade</taxon>
        <taxon>indigoferoid/millettioid clade</taxon>
        <taxon>Phaseoleae</taxon>
        <taxon>Phaseolus</taxon>
    </lineage>
</organism>
<dbReference type="EMBL" id="JAYMYR010000009">
    <property type="protein sequence ID" value="KAK7342710.1"/>
    <property type="molecule type" value="Genomic_DNA"/>
</dbReference>
<comment type="caution">
    <text evidence="2">The sequence shown here is derived from an EMBL/GenBank/DDBJ whole genome shotgun (WGS) entry which is preliminary data.</text>
</comment>
<reference evidence="2 3" key="1">
    <citation type="submission" date="2024-01" db="EMBL/GenBank/DDBJ databases">
        <title>The genomes of 5 underutilized Papilionoideae crops provide insights into root nodulation and disease resistanc.</title>
        <authorList>
            <person name="Jiang F."/>
        </authorList>
    </citation>
    <scope>NUCLEOTIDE SEQUENCE [LARGE SCALE GENOMIC DNA]</scope>
    <source>
        <strain evidence="2">JINMINGXINNONG_FW02</strain>
        <tissue evidence="2">Leaves</tissue>
    </source>
</reference>
<dbReference type="AlphaFoldDB" id="A0AAN9QM38"/>
<protein>
    <submittedName>
        <fullName evidence="2">Uncharacterized protein</fullName>
    </submittedName>
</protein>
<evidence type="ECO:0000313" key="3">
    <source>
        <dbReference type="Proteomes" id="UP001374584"/>
    </source>
</evidence>
<accession>A0AAN9QM38</accession>
<dbReference type="Proteomes" id="UP001374584">
    <property type="component" value="Unassembled WGS sequence"/>
</dbReference>
<feature type="compositionally biased region" description="Low complexity" evidence="1">
    <location>
        <begin position="47"/>
        <end position="62"/>
    </location>
</feature>